<dbReference type="GO" id="GO:0042802">
    <property type="term" value="F:identical protein binding"/>
    <property type="evidence" value="ECO:0007669"/>
    <property type="project" value="EnsemblFungi"/>
</dbReference>
<dbReference type="GO" id="GO:0030337">
    <property type="term" value="F:DNA polymerase processivity factor activity"/>
    <property type="evidence" value="ECO:0007669"/>
    <property type="project" value="EnsemblFungi"/>
</dbReference>
<keyword evidence="5 7" id="KW-0539">Nucleus</keyword>
<evidence type="ECO:0000256" key="6">
    <source>
        <dbReference type="ARBA" id="ARBA00054163"/>
    </source>
</evidence>
<dbReference type="GO" id="GO:0000785">
    <property type="term" value="C:chromatin"/>
    <property type="evidence" value="ECO:0007669"/>
    <property type="project" value="EnsemblFungi"/>
</dbReference>
<dbReference type="CDD" id="cd00577">
    <property type="entry name" value="PCNA"/>
    <property type="match status" value="1"/>
</dbReference>
<dbReference type="InterPro" id="IPR022649">
    <property type="entry name" value="Pr_cel_nuc_antig_C"/>
</dbReference>
<dbReference type="GO" id="GO:0000781">
    <property type="term" value="C:chromosome, telomeric region"/>
    <property type="evidence" value="ECO:0007669"/>
    <property type="project" value="GOC"/>
</dbReference>
<evidence type="ECO:0000313" key="12">
    <source>
        <dbReference type="Proteomes" id="UP000070444"/>
    </source>
</evidence>
<dbReference type="GO" id="GO:1903459">
    <property type="term" value="P:mitotic DNA replication lagging strand elongation"/>
    <property type="evidence" value="ECO:0007669"/>
    <property type="project" value="EnsemblFungi"/>
</dbReference>
<dbReference type="STRING" id="796925.A0A137PIT2"/>
<dbReference type="GO" id="GO:0005654">
    <property type="term" value="C:nucleoplasm"/>
    <property type="evidence" value="ECO:0007669"/>
    <property type="project" value="EnsemblFungi"/>
</dbReference>
<evidence type="ECO:0000259" key="9">
    <source>
        <dbReference type="Pfam" id="PF00705"/>
    </source>
</evidence>
<comment type="subcellular location">
    <subcellularLocation>
        <location evidence="1 7">Nucleus</location>
    </subcellularLocation>
</comment>
<dbReference type="InterPro" id="IPR022648">
    <property type="entry name" value="Pr_cel_nuc_antig_N"/>
</dbReference>
<dbReference type="GO" id="GO:0043596">
    <property type="term" value="C:nuclear replication fork"/>
    <property type="evidence" value="ECO:0007669"/>
    <property type="project" value="EnsemblFungi"/>
</dbReference>
<dbReference type="GO" id="GO:0042276">
    <property type="term" value="P:error-prone translesion synthesis"/>
    <property type="evidence" value="ECO:0007669"/>
    <property type="project" value="EnsemblFungi"/>
</dbReference>
<dbReference type="InterPro" id="IPR000730">
    <property type="entry name" value="Pr_cel_nuc_antig"/>
</dbReference>
<dbReference type="OMA" id="EMKLINM"/>
<evidence type="ECO:0000256" key="2">
    <source>
        <dbReference type="ARBA" id="ARBA00010462"/>
    </source>
</evidence>
<keyword evidence="12" id="KW-1185">Reference proteome</keyword>
<accession>A0A137PIT2</accession>
<dbReference type="GO" id="GO:0045740">
    <property type="term" value="P:positive regulation of DNA replication"/>
    <property type="evidence" value="ECO:0007669"/>
    <property type="project" value="EnsemblFungi"/>
</dbReference>
<dbReference type="InterPro" id="IPR046938">
    <property type="entry name" value="DNA_clamp_sf"/>
</dbReference>
<dbReference type="HAMAP" id="MF_00317">
    <property type="entry name" value="DNApol_clamp_arch"/>
    <property type="match status" value="1"/>
</dbReference>
<comment type="similarity">
    <text evidence="2 8">Belongs to the PCNA family.</text>
</comment>
<dbReference type="PROSITE" id="PS00293">
    <property type="entry name" value="PCNA_2"/>
    <property type="match status" value="1"/>
</dbReference>
<dbReference type="FunFam" id="3.10.150.10:FF:000008">
    <property type="entry name" value="Proliferating cell nuclear antigen"/>
    <property type="match status" value="1"/>
</dbReference>
<dbReference type="GO" id="GO:0006289">
    <property type="term" value="P:nucleotide-excision repair"/>
    <property type="evidence" value="ECO:0007669"/>
    <property type="project" value="EnsemblFungi"/>
</dbReference>
<dbReference type="NCBIfam" id="TIGR00590">
    <property type="entry name" value="pcna"/>
    <property type="match status" value="1"/>
</dbReference>
<dbReference type="GO" id="GO:0031509">
    <property type="term" value="P:subtelomeric heterochromatin formation"/>
    <property type="evidence" value="ECO:0007669"/>
    <property type="project" value="EnsemblFungi"/>
</dbReference>
<dbReference type="GO" id="GO:0035861">
    <property type="term" value="C:site of double-strand break"/>
    <property type="evidence" value="ECO:0007669"/>
    <property type="project" value="EnsemblFungi"/>
</dbReference>
<evidence type="ECO:0000256" key="3">
    <source>
        <dbReference type="ARBA" id="ARBA00022705"/>
    </source>
</evidence>
<evidence type="ECO:0000256" key="4">
    <source>
        <dbReference type="ARBA" id="ARBA00023125"/>
    </source>
</evidence>
<comment type="function">
    <text evidence="6">This protein is an auxiliary protein of DNA polymerase delta and is involved in the control of eukaryotic DNA replication by increasing the polymerase's processibility during elongation of the leading strand. Involved in DNA repair.</text>
</comment>
<organism evidence="11 12">
    <name type="scientific">Conidiobolus coronatus (strain ATCC 28846 / CBS 209.66 / NRRL 28638)</name>
    <name type="common">Delacroixia coronata</name>
    <dbReference type="NCBI Taxonomy" id="796925"/>
    <lineage>
        <taxon>Eukaryota</taxon>
        <taxon>Fungi</taxon>
        <taxon>Fungi incertae sedis</taxon>
        <taxon>Zoopagomycota</taxon>
        <taxon>Entomophthoromycotina</taxon>
        <taxon>Entomophthoromycetes</taxon>
        <taxon>Entomophthorales</taxon>
        <taxon>Ancylistaceae</taxon>
        <taxon>Conidiobolus</taxon>
    </lineage>
</organism>
<sequence>MFEAKLSQGGLLKKVVEAVKELVNECNIDCNDSGLQLQAMDSSHVALVALILKSEGFEPYRCDRNITLGVSITSLNKLLKCANNDDVITLKSEDDCQVLSMTFESPKEDRVSEYDLKLMDIDIEHLGLPDTKYDCTVSMSSGEFQRICRDLGMLSENISIEIIKSQIKFSAKGEFGNGSVTLKQGSSSIDDNDSNTATVIDCEKPVNLTFSVKYLTHFAKAASISNTVTLSLTPDVPILVQFNIGEIGHLQYYLAPKIDDQ</sequence>
<dbReference type="GO" id="GO:0006272">
    <property type="term" value="P:leading strand elongation"/>
    <property type="evidence" value="ECO:0007669"/>
    <property type="project" value="EnsemblFungi"/>
</dbReference>
<keyword evidence="3 8" id="KW-0235">DNA replication</keyword>
<dbReference type="GO" id="GO:0034087">
    <property type="term" value="P:establishment of mitotic sister chromatid cohesion"/>
    <property type="evidence" value="ECO:0007669"/>
    <property type="project" value="EnsemblFungi"/>
</dbReference>
<dbReference type="GO" id="GO:0045739">
    <property type="term" value="P:positive regulation of DNA repair"/>
    <property type="evidence" value="ECO:0007669"/>
    <property type="project" value="EnsemblFungi"/>
</dbReference>
<dbReference type="PANTHER" id="PTHR11352">
    <property type="entry name" value="PROLIFERATING CELL NUCLEAR ANTIGEN"/>
    <property type="match status" value="1"/>
</dbReference>
<proteinExistence type="inferred from homology"/>
<evidence type="ECO:0000256" key="1">
    <source>
        <dbReference type="ARBA" id="ARBA00004123"/>
    </source>
</evidence>
<dbReference type="PRINTS" id="PR00339">
    <property type="entry name" value="PCNACYCLIN"/>
</dbReference>
<evidence type="ECO:0000256" key="8">
    <source>
        <dbReference type="RuleBase" id="RU003671"/>
    </source>
</evidence>
<dbReference type="FunFam" id="3.10.150.10:FF:000006">
    <property type="entry name" value="Proliferating cell nuclear antigen"/>
    <property type="match status" value="1"/>
</dbReference>
<dbReference type="InterPro" id="IPR022659">
    <property type="entry name" value="Pr_cel_nuc_antig_CS"/>
</dbReference>
<evidence type="ECO:0000256" key="7">
    <source>
        <dbReference type="RuleBase" id="RU000641"/>
    </source>
</evidence>
<protein>
    <recommendedName>
        <fullName evidence="7">DNA sliding clamp PCNA</fullName>
    </recommendedName>
</protein>
<comment type="function">
    <text evidence="7">This protein is an auxiliary protein of DNA polymerase delta and is involved in the control of eukaryotic DNA replication by increasing the polymerase's processivity during elongation of the leading strand.</text>
</comment>
<dbReference type="GO" id="GO:0003677">
    <property type="term" value="F:DNA binding"/>
    <property type="evidence" value="ECO:0007669"/>
    <property type="project" value="UniProtKB-KW"/>
</dbReference>
<feature type="domain" description="Proliferating cell nuclear antigen PCNA C-terminal" evidence="10">
    <location>
        <begin position="127"/>
        <end position="257"/>
    </location>
</feature>
<dbReference type="GO" id="GO:0043626">
    <property type="term" value="C:PCNA complex"/>
    <property type="evidence" value="ECO:0007669"/>
    <property type="project" value="EnsemblFungi"/>
</dbReference>
<dbReference type="SUPFAM" id="SSF55979">
    <property type="entry name" value="DNA clamp"/>
    <property type="match status" value="2"/>
</dbReference>
<evidence type="ECO:0000256" key="5">
    <source>
        <dbReference type="ARBA" id="ARBA00023242"/>
    </source>
</evidence>
<keyword evidence="4 8" id="KW-0238">DNA-binding</keyword>
<name>A0A137PIT2_CONC2</name>
<reference evidence="11 12" key="1">
    <citation type="journal article" date="2015" name="Genome Biol. Evol.">
        <title>Phylogenomic analyses indicate that early fungi evolved digesting cell walls of algal ancestors of land plants.</title>
        <authorList>
            <person name="Chang Y."/>
            <person name="Wang S."/>
            <person name="Sekimoto S."/>
            <person name="Aerts A.L."/>
            <person name="Choi C."/>
            <person name="Clum A."/>
            <person name="LaButti K.M."/>
            <person name="Lindquist E.A."/>
            <person name="Yee Ngan C."/>
            <person name="Ohm R.A."/>
            <person name="Salamov A.A."/>
            <person name="Grigoriev I.V."/>
            <person name="Spatafora J.W."/>
            <person name="Berbee M.L."/>
        </authorList>
    </citation>
    <scope>NUCLEOTIDE SEQUENCE [LARGE SCALE GENOMIC DNA]</scope>
    <source>
        <strain evidence="11 12">NRRL 28638</strain>
    </source>
</reference>
<evidence type="ECO:0000313" key="11">
    <source>
        <dbReference type="EMBL" id="KXN74880.1"/>
    </source>
</evidence>
<dbReference type="Proteomes" id="UP000070444">
    <property type="component" value="Unassembled WGS sequence"/>
</dbReference>
<dbReference type="Pfam" id="PF00705">
    <property type="entry name" value="PCNA_N"/>
    <property type="match status" value="1"/>
</dbReference>
<dbReference type="AlphaFoldDB" id="A0A137PIT2"/>
<dbReference type="GO" id="GO:0030466">
    <property type="term" value="P:silent mating-type cassette heterochromatin formation"/>
    <property type="evidence" value="ECO:0007669"/>
    <property type="project" value="EnsemblFungi"/>
</dbReference>
<dbReference type="PANTHER" id="PTHR11352:SF0">
    <property type="entry name" value="PROLIFERATING CELL NUCLEAR ANTIGEN"/>
    <property type="match status" value="1"/>
</dbReference>
<dbReference type="GO" id="GO:0070914">
    <property type="term" value="P:UV-damage excision repair"/>
    <property type="evidence" value="ECO:0007669"/>
    <property type="project" value="EnsemblFungi"/>
</dbReference>
<dbReference type="PROSITE" id="PS01251">
    <property type="entry name" value="PCNA_1"/>
    <property type="match status" value="1"/>
</dbReference>
<dbReference type="EMBL" id="KQ964419">
    <property type="protein sequence ID" value="KXN74880.1"/>
    <property type="molecule type" value="Genomic_DNA"/>
</dbReference>
<dbReference type="Gene3D" id="3.10.150.10">
    <property type="entry name" value="DNA Polymerase III, subunit A, domain 2"/>
    <property type="match status" value="2"/>
</dbReference>
<dbReference type="Pfam" id="PF02747">
    <property type="entry name" value="PCNA_C"/>
    <property type="match status" value="1"/>
</dbReference>
<dbReference type="OrthoDB" id="534348at2759"/>
<evidence type="ECO:0000259" key="10">
    <source>
        <dbReference type="Pfam" id="PF02747"/>
    </source>
</evidence>
<dbReference type="GO" id="GO:0035753">
    <property type="term" value="P:maintenance of DNA trinucleotide repeats"/>
    <property type="evidence" value="ECO:0007669"/>
    <property type="project" value="EnsemblFungi"/>
</dbReference>
<dbReference type="GO" id="GO:0000710">
    <property type="term" value="P:meiotic mismatch repair"/>
    <property type="evidence" value="ECO:0007669"/>
    <property type="project" value="EnsemblFungi"/>
</dbReference>
<dbReference type="GO" id="GO:0070987">
    <property type="term" value="P:error-free translesion synthesis"/>
    <property type="evidence" value="ECO:0007669"/>
    <property type="project" value="EnsemblFungi"/>
</dbReference>
<gene>
    <name evidence="11" type="ORF">CONCODRAFT_76614</name>
</gene>
<feature type="domain" description="Proliferating cell nuclear antigen PCNA N-terminal" evidence="9">
    <location>
        <begin position="1"/>
        <end position="124"/>
    </location>
</feature>